<protein>
    <submittedName>
        <fullName evidence="1">Uncharacterized protein</fullName>
    </submittedName>
</protein>
<dbReference type="OrthoDB" id="1433457at2"/>
<dbReference type="EMBL" id="RQVR01000014">
    <property type="protein sequence ID" value="RRJ89773.1"/>
    <property type="molecule type" value="Genomic_DNA"/>
</dbReference>
<evidence type="ECO:0000313" key="2">
    <source>
        <dbReference type="Proteomes" id="UP000271937"/>
    </source>
</evidence>
<gene>
    <name evidence="1" type="ORF">EG849_12245</name>
</gene>
<organism evidence="1 2">
    <name type="scientific">Flavobacterium macacae</name>
    <dbReference type="NCBI Taxonomy" id="2488993"/>
    <lineage>
        <taxon>Bacteria</taxon>
        <taxon>Pseudomonadati</taxon>
        <taxon>Bacteroidota</taxon>
        <taxon>Flavobacteriia</taxon>
        <taxon>Flavobacteriales</taxon>
        <taxon>Flavobacteriaceae</taxon>
        <taxon>Flavobacterium</taxon>
    </lineage>
</organism>
<sequence>MFEYENLNGTFDGHFQLDSENIKMNNRIFELSTISALKIEILNYKGQRTNNTKSGPSFYQGISNRISFESENEPIKIQFLLLSQEHIDDFYEIIVSIIAKEKINYTRNLINLIPEKHRKSQEFRNFILKLIMEKKLECTEGLLIHGYSSDEEARQLRAKYCY</sequence>
<proteinExistence type="predicted"/>
<evidence type="ECO:0000313" key="1">
    <source>
        <dbReference type="EMBL" id="RRJ89773.1"/>
    </source>
</evidence>
<reference evidence="1 2" key="1">
    <citation type="submission" date="2018-11" db="EMBL/GenBank/DDBJ databases">
        <title>Flavobacterium sp. nov., YIM 102600 draft genome.</title>
        <authorList>
            <person name="Li G."/>
            <person name="Jiang Y."/>
        </authorList>
    </citation>
    <scope>NUCLEOTIDE SEQUENCE [LARGE SCALE GENOMIC DNA]</scope>
    <source>
        <strain evidence="1 2">YIM 102600</strain>
    </source>
</reference>
<name>A0A3P3WAW9_9FLAO</name>
<dbReference type="AlphaFoldDB" id="A0A3P3WAW9"/>
<accession>A0A3P3WAW9</accession>
<keyword evidence="2" id="KW-1185">Reference proteome</keyword>
<dbReference type="Proteomes" id="UP000271937">
    <property type="component" value="Unassembled WGS sequence"/>
</dbReference>
<comment type="caution">
    <text evidence="1">The sequence shown here is derived from an EMBL/GenBank/DDBJ whole genome shotgun (WGS) entry which is preliminary data.</text>
</comment>